<dbReference type="GO" id="GO:0002949">
    <property type="term" value="P:tRNA threonylcarbamoyladenosine modification"/>
    <property type="evidence" value="ECO:0007669"/>
    <property type="project" value="InterPro"/>
</dbReference>
<dbReference type="Gene3D" id="3.30.420.40">
    <property type="match status" value="2"/>
</dbReference>
<protein>
    <submittedName>
        <fullName evidence="2">tRNA (Adenosine(37)-N6)-threonylcarbamoyltransferase complex dimerization subunit type 1 TsaB</fullName>
    </submittedName>
</protein>
<evidence type="ECO:0000313" key="3">
    <source>
        <dbReference type="Proteomes" id="UP000231057"/>
    </source>
</evidence>
<dbReference type="GO" id="GO:0016740">
    <property type="term" value="F:transferase activity"/>
    <property type="evidence" value="ECO:0007669"/>
    <property type="project" value="UniProtKB-KW"/>
</dbReference>
<dbReference type="InterPro" id="IPR022496">
    <property type="entry name" value="T6A_TsaB"/>
</dbReference>
<sequence length="202" mass="22074">MGFDTSDATLVAGLWDLATETVLDVRTWELGRQLATELHPCLGAVMAGRTWQELGAIAVGCGPGSFTGTRLGVVTARILAQQLAIPLIGLSSLGVMAWHHRQHLRVRDGVVSRAAQQGHQYVGIYRYEHSALKAVWGDRLVTEAESEELLATWPMPYEVLTAPAPADYGHALLTWAAWHWQDTLRSGGTLPHWSSVVPLYGK</sequence>
<dbReference type="SUPFAM" id="SSF53067">
    <property type="entry name" value="Actin-like ATPase domain"/>
    <property type="match status" value="1"/>
</dbReference>
<dbReference type="InterPro" id="IPR000905">
    <property type="entry name" value="Gcp-like_dom"/>
</dbReference>
<keyword evidence="2" id="KW-0808">Transferase</keyword>
<dbReference type="RefSeq" id="WP_099799117.1">
    <property type="nucleotide sequence ID" value="NZ_CP018092.1"/>
</dbReference>
<dbReference type="AlphaFoldDB" id="A0A2D2Q2N0"/>
<dbReference type="KEGG" id="slw:BRW62_08490"/>
<evidence type="ECO:0000259" key="1">
    <source>
        <dbReference type="Pfam" id="PF00814"/>
    </source>
</evidence>
<name>A0A2D2Q2N0_PARLV</name>
<accession>A0A2D2Q2N0</accession>
<organism evidence="2 3">
    <name type="scientific">Parathermosynechococcus lividus PCC 6715</name>
    <dbReference type="NCBI Taxonomy" id="1917166"/>
    <lineage>
        <taxon>Bacteria</taxon>
        <taxon>Bacillati</taxon>
        <taxon>Cyanobacteriota</taxon>
        <taxon>Cyanophyceae</taxon>
        <taxon>Acaryochloridales</taxon>
        <taxon>Thermosynechococcaceae</taxon>
        <taxon>Parathermosynechococcus</taxon>
    </lineage>
</organism>
<gene>
    <name evidence="2" type="ORF">BRW62_08490</name>
</gene>
<dbReference type="EMBL" id="CP018092">
    <property type="protein sequence ID" value="ATS18781.1"/>
    <property type="molecule type" value="Genomic_DNA"/>
</dbReference>
<dbReference type="OrthoDB" id="9784166at2"/>
<reference evidence="2 3" key="1">
    <citation type="submission" date="2016-11" db="EMBL/GenBank/DDBJ databases">
        <title>Complete genome sequence of thermophilic cyanobacteria strain Synechococcus sp. PCC6715.</title>
        <authorList>
            <person name="Tang J."/>
            <person name="Daroch M."/>
            <person name="Liang Y."/>
            <person name="Jiang D."/>
            <person name="Shah M."/>
        </authorList>
    </citation>
    <scope>NUCLEOTIDE SEQUENCE [LARGE SCALE GENOMIC DNA]</scope>
    <source>
        <strain evidence="2 3">PCC 6715</strain>
    </source>
</reference>
<keyword evidence="3" id="KW-1185">Reference proteome</keyword>
<dbReference type="InterPro" id="IPR043129">
    <property type="entry name" value="ATPase_NBD"/>
</dbReference>
<dbReference type="NCBIfam" id="TIGR03725">
    <property type="entry name" value="T6A_YeaZ"/>
    <property type="match status" value="1"/>
</dbReference>
<evidence type="ECO:0000313" key="2">
    <source>
        <dbReference type="EMBL" id="ATS18781.1"/>
    </source>
</evidence>
<dbReference type="Pfam" id="PF00814">
    <property type="entry name" value="TsaD"/>
    <property type="match status" value="1"/>
</dbReference>
<feature type="domain" description="Gcp-like" evidence="1">
    <location>
        <begin position="47"/>
        <end position="141"/>
    </location>
</feature>
<reference evidence="3" key="2">
    <citation type="journal article" date="2022" name="Front. Microbiol.">
        <title>Comparative Genomic Analysis Revealed Distinct Molecular Components and Organization of CO2-Concentrating Mechanism in Thermophilic Cyanobacteria.</title>
        <authorList>
            <person name="Tang J."/>
            <person name="Zhou H."/>
            <person name="Yao D."/>
            <person name="Riaz S."/>
            <person name="You D."/>
            <person name="Klepacz-Smolka A."/>
            <person name="Daroch M."/>
        </authorList>
    </citation>
    <scope>NUCLEOTIDE SEQUENCE [LARGE SCALE GENOMIC DNA]</scope>
    <source>
        <strain evidence="3">PCC 6715</strain>
    </source>
</reference>
<proteinExistence type="predicted"/>
<dbReference type="Proteomes" id="UP000231057">
    <property type="component" value="Chromosome"/>
</dbReference>